<evidence type="ECO:0000256" key="7">
    <source>
        <dbReference type="ARBA" id="ARBA00022827"/>
    </source>
</evidence>
<evidence type="ECO:0000256" key="5">
    <source>
        <dbReference type="ARBA" id="ARBA00022643"/>
    </source>
</evidence>
<keyword evidence="6" id="KW-0949">S-adenosyl-L-methionine</keyword>
<dbReference type="PRINTS" id="PR00369">
    <property type="entry name" value="FLAVODOXIN"/>
</dbReference>
<dbReference type="InterPro" id="IPR017927">
    <property type="entry name" value="FAD-bd_FR_type"/>
</dbReference>
<dbReference type="InterPro" id="IPR023173">
    <property type="entry name" value="NADPH_Cyt_P450_Rdtase_alpha"/>
</dbReference>
<dbReference type="SUPFAM" id="SSF52218">
    <property type="entry name" value="Flavoproteins"/>
    <property type="match status" value="1"/>
</dbReference>
<dbReference type="InterPro" id="IPR001709">
    <property type="entry name" value="Flavoprot_Pyr_Nucl_cyt_Rdtase"/>
</dbReference>
<evidence type="ECO:0000256" key="8">
    <source>
        <dbReference type="ARBA" id="ARBA00022857"/>
    </source>
</evidence>
<feature type="compositionally biased region" description="Basic and acidic residues" evidence="13">
    <location>
        <begin position="301"/>
        <end position="320"/>
    </location>
</feature>
<evidence type="ECO:0000256" key="6">
    <source>
        <dbReference type="ARBA" id="ARBA00022691"/>
    </source>
</evidence>
<dbReference type="PRINTS" id="PR00371">
    <property type="entry name" value="FPNCR"/>
</dbReference>
<dbReference type="InterPro" id="IPR029039">
    <property type="entry name" value="Flavoprotein-like_sf"/>
</dbReference>
<dbReference type="InterPro" id="IPR017938">
    <property type="entry name" value="Riboflavin_synthase-like_b-brl"/>
</dbReference>
<organism evidence="16 17">
    <name type="scientific">Saccoglossus kowalevskii</name>
    <name type="common">Acorn worm</name>
    <dbReference type="NCBI Taxonomy" id="10224"/>
    <lineage>
        <taxon>Eukaryota</taxon>
        <taxon>Metazoa</taxon>
        <taxon>Hemichordata</taxon>
        <taxon>Enteropneusta</taxon>
        <taxon>Harrimaniidae</taxon>
        <taxon>Saccoglossus</taxon>
    </lineage>
</organism>
<evidence type="ECO:0000256" key="3">
    <source>
        <dbReference type="ARBA" id="ARBA00022605"/>
    </source>
</evidence>
<gene>
    <name evidence="17" type="primary">LOC100371498</name>
</gene>
<feature type="region of interest" description="Disordered" evidence="13">
    <location>
        <begin position="248"/>
        <end position="288"/>
    </location>
</feature>
<protein>
    <recommendedName>
        <fullName evidence="12">Methionine synthase reductase</fullName>
        <ecNumber evidence="11">1.16.1.8</ecNumber>
    </recommendedName>
</protein>
<feature type="domain" description="Flavodoxin-like" evidence="14">
    <location>
        <begin position="24"/>
        <end position="167"/>
    </location>
</feature>
<keyword evidence="10" id="KW-0486">Methionine biosynthesis</keyword>
<dbReference type="InterPro" id="IPR039261">
    <property type="entry name" value="FNR_nucleotide-bd"/>
</dbReference>
<feature type="domain" description="FAD-binding FR-type" evidence="15">
    <location>
        <begin position="383"/>
        <end position="637"/>
    </location>
</feature>
<dbReference type="PANTHER" id="PTHR19384">
    <property type="entry name" value="NITRIC OXIDE SYNTHASE-RELATED"/>
    <property type="match status" value="1"/>
</dbReference>
<dbReference type="PROSITE" id="PS50902">
    <property type="entry name" value="FLAVODOXIN_LIKE"/>
    <property type="match status" value="1"/>
</dbReference>
<proteinExistence type="predicted"/>
<dbReference type="Gene3D" id="1.20.990.10">
    <property type="entry name" value="NADPH-cytochrome p450 Reductase, Chain A, domain 3"/>
    <property type="match status" value="1"/>
</dbReference>
<dbReference type="Pfam" id="PF00667">
    <property type="entry name" value="FAD_binding_1"/>
    <property type="match status" value="1"/>
</dbReference>
<feature type="region of interest" description="Disordered" evidence="13">
    <location>
        <begin position="301"/>
        <end position="344"/>
    </location>
</feature>
<dbReference type="InterPro" id="IPR001433">
    <property type="entry name" value="OxRdtase_FAD/NAD-bd"/>
</dbReference>
<reference evidence="17" key="1">
    <citation type="submission" date="2025-08" db="UniProtKB">
        <authorList>
            <consortium name="RefSeq"/>
        </authorList>
    </citation>
    <scope>IDENTIFICATION</scope>
    <source>
        <tissue evidence="17">Testes</tissue>
    </source>
</reference>
<evidence type="ECO:0000256" key="9">
    <source>
        <dbReference type="ARBA" id="ARBA00023002"/>
    </source>
</evidence>
<dbReference type="Gene3D" id="3.40.50.360">
    <property type="match status" value="1"/>
</dbReference>
<evidence type="ECO:0000256" key="12">
    <source>
        <dbReference type="ARBA" id="ARBA00040659"/>
    </source>
</evidence>
<comment type="cofactor">
    <cofactor evidence="2">
        <name>FAD</name>
        <dbReference type="ChEBI" id="CHEBI:57692"/>
    </cofactor>
</comment>
<dbReference type="GeneID" id="100371498"/>
<dbReference type="PROSITE" id="PS51384">
    <property type="entry name" value="FAD_FR"/>
    <property type="match status" value="1"/>
</dbReference>
<accession>A0ABM0H132</accession>
<keyword evidence="3" id="KW-0028">Amino-acid biosynthesis</keyword>
<dbReference type="CDD" id="cd06203">
    <property type="entry name" value="methionine_synthase_red"/>
    <property type="match status" value="1"/>
</dbReference>
<evidence type="ECO:0000259" key="15">
    <source>
        <dbReference type="PROSITE" id="PS51384"/>
    </source>
</evidence>
<dbReference type="Proteomes" id="UP000694865">
    <property type="component" value="Unplaced"/>
</dbReference>
<dbReference type="EC" id="1.16.1.8" evidence="11"/>
<dbReference type="InterPro" id="IPR003097">
    <property type="entry name" value="CysJ-like_FAD-binding"/>
</dbReference>
<evidence type="ECO:0000256" key="1">
    <source>
        <dbReference type="ARBA" id="ARBA00001917"/>
    </source>
</evidence>
<feature type="compositionally biased region" description="Polar residues" evidence="13">
    <location>
        <begin position="334"/>
        <end position="344"/>
    </location>
</feature>
<dbReference type="Pfam" id="PF00258">
    <property type="entry name" value="Flavodoxin_1"/>
    <property type="match status" value="1"/>
</dbReference>
<keyword evidence="5" id="KW-0288">FMN</keyword>
<sequence>MCCRRETSLLLKKTLHIMSNKNRFLLLYGSQTGQAEAIAEEIQEDAENHGLKADLFCLSQTEKKFNIVDEKCVVFVVSTTGDGDPPDNATKFYRRLKKKTLPNDHLKQLKYTLLGLGDSNYSNFCNNGKNFDKRLNDLGGQRFYPSGFADDAVGLEIVVEPWIEGLWKALRQELKMDHSNHDDVQTENLSKELENIKLVENEQTDSLIEVSETERTKRNETEIDAIIPNKEISNSNTVNQNLLNDQSVNQSGISSNTTNEETVNDQSVDQSQTSSHKTNQETLNNQSKASIEIQNLQEANEKYESAVDDKKTDTVNRGDDSDVSQAETPIPSLKVSTPPLSESGLTLPPSPHPYIGIQYISDAALDVSTIPLQGGANFPSCNSEVVMATIMSAERLTSSDALKTCLRIKLDITGTILSYQPGDSIGIVCPNMEEEVDFLIRRLSILDEADKPITLHVLKDTKKKRALLPEYIPAGCSIRHAILTCLDIRNTPKKALLRMLVDYTTNTDEKRRLQELCSRQGAQDYEKWIRCCSLSITDILVAFPSCNPPIERLFELLPRLQPRPYSAASSPLAVPGCLEFAFNIVEIPAGDDRHCERRGVCTGWLNRLTSHLQDDTKVEDKIQIPIFSRTNQYFHLPSDVTTPIIMIGPGTGVAPFRGFLQHRQYQRQQTPTEEFGQTWLLFGCRHRNKDHIFRTDLSEFVDNGTLSRLCVCFSRDRTEDEPRYVQDLMRIHRQELAQLVIEKKAVVYVCGDAKHMAKDVKETWTQIIADYLHIKTEDAESVLKNIREEKRYLEDIWT</sequence>
<dbReference type="SUPFAM" id="SSF52343">
    <property type="entry name" value="Ferredoxin reductase-like, C-terminal NADP-linked domain"/>
    <property type="match status" value="1"/>
</dbReference>
<evidence type="ECO:0000256" key="13">
    <source>
        <dbReference type="SAM" id="MobiDB-lite"/>
    </source>
</evidence>
<dbReference type="RefSeq" id="XP_002741834.2">
    <property type="nucleotide sequence ID" value="XM_002741788.2"/>
</dbReference>
<dbReference type="InterPro" id="IPR001094">
    <property type="entry name" value="Flavdoxin-like"/>
</dbReference>
<keyword evidence="7" id="KW-0274">FAD</keyword>
<dbReference type="Gene3D" id="2.40.30.10">
    <property type="entry name" value="Translation factors"/>
    <property type="match status" value="1"/>
</dbReference>
<evidence type="ECO:0000256" key="2">
    <source>
        <dbReference type="ARBA" id="ARBA00001974"/>
    </source>
</evidence>
<name>A0ABM0H132_SACKO</name>
<keyword evidence="8" id="KW-0521">NADP</keyword>
<evidence type="ECO:0000259" key="14">
    <source>
        <dbReference type="PROSITE" id="PS50902"/>
    </source>
</evidence>
<comment type="cofactor">
    <cofactor evidence="1">
        <name>FMN</name>
        <dbReference type="ChEBI" id="CHEBI:58210"/>
    </cofactor>
</comment>
<evidence type="ECO:0000256" key="11">
    <source>
        <dbReference type="ARBA" id="ARBA00039088"/>
    </source>
</evidence>
<keyword evidence="9" id="KW-0560">Oxidoreductase</keyword>
<evidence type="ECO:0000256" key="10">
    <source>
        <dbReference type="ARBA" id="ARBA00023167"/>
    </source>
</evidence>
<dbReference type="Gene3D" id="3.40.50.80">
    <property type="entry name" value="Nucleotide-binding domain of ferredoxin-NADP reductase (FNR) module"/>
    <property type="match status" value="1"/>
</dbReference>
<evidence type="ECO:0000313" key="16">
    <source>
        <dbReference type="Proteomes" id="UP000694865"/>
    </source>
</evidence>
<evidence type="ECO:0000256" key="4">
    <source>
        <dbReference type="ARBA" id="ARBA00022630"/>
    </source>
</evidence>
<dbReference type="SUPFAM" id="SSF63380">
    <property type="entry name" value="Riboflavin synthase domain-like"/>
    <property type="match status" value="1"/>
</dbReference>
<dbReference type="PANTHER" id="PTHR19384:SF84">
    <property type="entry name" value="METHIONINE SYNTHASE REDUCTASE"/>
    <property type="match status" value="1"/>
</dbReference>
<keyword evidence="4" id="KW-0285">Flavoprotein</keyword>
<dbReference type="InterPro" id="IPR008254">
    <property type="entry name" value="Flavodoxin/NO_synth"/>
</dbReference>
<evidence type="ECO:0000313" key="17">
    <source>
        <dbReference type="RefSeq" id="XP_002741834.2"/>
    </source>
</evidence>
<dbReference type="Pfam" id="PF00175">
    <property type="entry name" value="NAD_binding_1"/>
    <property type="match status" value="1"/>
</dbReference>
<keyword evidence="16" id="KW-1185">Reference proteome</keyword>